<reference evidence="2 3" key="1">
    <citation type="submission" date="2018-08" db="EMBL/GenBank/DDBJ databases">
        <title>Meiothermus granaticius genome AF-68 sequencing project.</title>
        <authorList>
            <person name="Da Costa M.S."/>
            <person name="Albuquerque L."/>
            <person name="Raposo P."/>
            <person name="Froufe H.J.C."/>
            <person name="Barroso C.S."/>
            <person name="Egas C."/>
        </authorList>
    </citation>
    <scope>NUCLEOTIDE SEQUENCE [LARGE SCALE GENOMIC DNA]</scope>
    <source>
        <strain evidence="2 3">AF-68</strain>
    </source>
</reference>
<keyword evidence="1" id="KW-0472">Membrane</keyword>
<feature type="transmembrane region" description="Helical" evidence="1">
    <location>
        <begin position="126"/>
        <end position="143"/>
    </location>
</feature>
<evidence type="ECO:0000313" key="2">
    <source>
        <dbReference type="EMBL" id="RIH92514.1"/>
    </source>
</evidence>
<organism evidence="2 3">
    <name type="scientific">Meiothermus granaticius NBRC 107808</name>
    <dbReference type="NCBI Taxonomy" id="1227551"/>
    <lineage>
        <taxon>Bacteria</taxon>
        <taxon>Thermotogati</taxon>
        <taxon>Deinococcota</taxon>
        <taxon>Deinococci</taxon>
        <taxon>Thermales</taxon>
        <taxon>Thermaceae</taxon>
        <taxon>Meiothermus</taxon>
    </lineage>
</organism>
<dbReference type="PANTHER" id="PTHR34821:SF2">
    <property type="entry name" value="INNER MEMBRANE PROTEIN YDCZ"/>
    <property type="match status" value="1"/>
</dbReference>
<dbReference type="OrthoDB" id="9097160at2"/>
<comment type="caution">
    <text evidence="2">The sequence shown here is derived from an EMBL/GenBank/DDBJ whole genome shotgun (WGS) entry which is preliminary data.</text>
</comment>
<dbReference type="RefSeq" id="WP_119357037.1">
    <property type="nucleotide sequence ID" value="NZ_BJXM01000008.1"/>
</dbReference>
<feature type="transmembrane region" description="Helical" evidence="1">
    <location>
        <begin position="34"/>
        <end position="56"/>
    </location>
</feature>
<accession>A0A399F777</accession>
<feature type="transmembrane region" description="Helical" evidence="1">
    <location>
        <begin position="93"/>
        <end position="114"/>
    </location>
</feature>
<keyword evidence="3" id="KW-1185">Reference proteome</keyword>
<dbReference type="EMBL" id="QWLB01000018">
    <property type="protein sequence ID" value="RIH92514.1"/>
    <property type="molecule type" value="Genomic_DNA"/>
</dbReference>
<keyword evidence="1" id="KW-0812">Transmembrane</keyword>
<evidence type="ECO:0000256" key="1">
    <source>
        <dbReference type="SAM" id="Phobius"/>
    </source>
</evidence>
<evidence type="ECO:0000313" key="3">
    <source>
        <dbReference type="Proteomes" id="UP000266178"/>
    </source>
</evidence>
<gene>
    <name evidence="2" type="ORF">Mgrana_01546</name>
</gene>
<name>A0A399F777_9DEIN</name>
<protein>
    <submittedName>
        <fullName evidence="2">Putative inner membrane exporter, YdcZ</fullName>
    </submittedName>
</protein>
<dbReference type="Proteomes" id="UP000266178">
    <property type="component" value="Unassembled WGS sequence"/>
</dbReference>
<dbReference type="PANTHER" id="PTHR34821">
    <property type="entry name" value="INNER MEMBRANE PROTEIN YDCZ"/>
    <property type="match status" value="1"/>
</dbReference>
<keyword evidence="1" id="KW-1133">Transmembrane helix</keyword>
<dbReference type="AlphaFoldDB" id="A0A399F777"/>
<proteinExistence type="predicted"/>
<sequence>MNAFVFIAMTVLLVGLFAGIQGPLNALLANRIGLLGAAFVVHLVGLLFSGSILLVSGGRLADWRGVPWYGWLGGALGVSIVMALSYATPRIGIAGTVVLFVVAQLAAAAVVGHFGWLETPVKPMDLSRLLGLLLLLAGAWLVVKPS</sequence>
<dbReference type="InterPro" id="IPR006750">
    <property type="entry name" value="YdcZ"/>
</dbReference>
<feature type="transmembrane region" description="Helical" evidence="1">
    <location>
        <begin position="68"/>
        <end position="87"/>
    </location>
</feature>
<dbReference type="GO" id="GO:0005886">
    <property type="term" value="C:plasma membrane"/>
    <property type="evidence" value="ECO:0007669"/>
    <property type="project" value="TreeGrafter"/>
</dbReference>
<dbReference type="Pfam" id="PF04657">
    <property type="entry name" value="DMT_YdcZ"/>
    <property type="match status" value="1"/>
</dbReference>